<sequence>MKATFEFKPDGTLGLADEQLDPLHVPEYFGDPGRSSLRYEADLIGPKPGTDVIVNAHAHAAGGRPIREVGVSLRIGELQKTLLVRGQSRYSFGMTGLRVTEPAPFVTHPIRYESAYGGSDMLDDEPKRHRIDARNPVGVGIAQHAAHLHGRVAPSVFYPRGDPAKIGPAGFGAIASYWSPRREVAGTYDQRWAAHKRPLLPDDYDPTHLLCSPVDQRAQPRLRGGERIGLVNLTPEGALEFELPRVVFAATTRISRRSVEHGFELASVVIEPEQRRLIMTWQSALLVRAPEVDDLRVSRIREVRS</sequence>
<evidence type="ECO:0000313" key="3">
    <source>
        <dbReference type="Proteomes" id="UP000031599"/>
    </source>
</evidence>
<accession>A0A0C2A2Z7</accession>
<evidence type="ECO:0000313" key="2">
    <source>
        <dbReference type="EMBL" id="KIG17738.1"/>
    </source>
</evidence>
<reference evidence="2 3" key="1">
    <citation type="submission" date="2014-12" db="EMBL/GenBank/DDBJ databases">
        <title>Genome assembly of Enhygromyxa salina DSM 15201.</title>
        <authorList>
            <person name="Sharma G."/>
            <person name="Subramanian S."/>
        </authorList>
    </citation>
    <scope>NUCLEOTIDE SEQUENCE [LARGE SCALE GENOMIC DNA]</scope>
    <source>
        <strain evidence="2 3">DSM 15201</strain>
    </source>
</reference>
<proteinExistence type="predicted"/>
<organism evidence="2 3">
    <name type="scientific">Enhygromyxa salina</name>
    <dbReference type="NCBI Taxonomy" id="215803"/>
    <lineage>
        <taxon>Bacteria</taxon>
        <taxon>Pseudomonadati</taxon>
        <taxon>Myxococcota</taxon>
        <taxon>Polyangia</taxon>
        <taxon>Nannocystales</taxon>
        <taxon>Nannocystaceae</taxon>
        <taxon>Enhygromyxa</taxon>
    </lineage>
</organism>
<dbReference type="AlphaFoldDB" id="A0A0C2A2Z7"/>
<dbReference type="EMBL" id="JMCC02000021">
    <property type="protein sequence ID" value="KIG17738.1"/>
    <property type="molecule type" value="Genomic_DNA"/>
</dbReference>
<gene>
    <name evidence="2" type="ORF">DB30_03013</name>
</gene>
<dbReference type="InterPro" id="IPR018683">
    <property type="entry name" value="DUF2169"/>
</dbReference>
<feature type="domain" description="DUF2169" evidence="1">
    <location>
        <begin position="2"/>
        <end position="281"/>
    </location>
</feature>
<dbReference type="Pfam" id="PF09937">
    <property type="entry name" value="DUF2169"/>
    <property type="match status" value="1"/>
</dbReference>
<evidence type="ECO:0000259" key="1">
    <source>
        <dbReference type="Pfam" id="PF09937"/>
    </source>
</evidence>
<comment type="caution">
    <text evidence="2">The sequence shown here is derived from an EMBL/GenBank/DDBJ whole genome shotgun (WGS) entry which is preliminary data.</text>
</comment>
<dbReference type="Proteomes" id="UP000031599">
    <property type="component" value="Unassembled WGS sequence"/>
</dbReference>
<protein>
    <submittedName>
        <fullName evidence="2">Putative exported protein</fullName>
    </submittedName>
</protein>
<name>A0A0C2A2Z7_9BACT</name>